<dbReference type="Pfam" id="PF12689">
    <property type="entry name" value="Acid_PPase"/>
    <property type="match status" value="1"/>
</dbReference>
<sequence length="248" mass="27776">MPKPRASQRPQSTSSSIPATFTDSLPLPTVIVFDLDYTLWPFWVDTHVSAPVKPQNSTPGAFNTRMLDRWGEPYGFYSEVPQILAAAREKGIVMSLASRTHAPDLARDMLKGLHVPASTQGESKEDQETKPLRAIDLFIHPQIYPGSKTTHFRRLQTQLKKSPPPSSAVGGSGHGGQGGRTIPFDEMLFFDDEGRNRNVETELGVTFYLVPDGVDREEVDRGVWEWRKRRGITSNDLRNEEQMAELEG</sequence>
<accession>A0A178ZH12</accession>
<organism evidence="2 3">
    <name type="scientific">Fonsecaea erecta</name>
    <dbReference type="NCBI Taxonomy" id="1367422"/>
    <lineage>
        <taxon>Eukaryota</taxon>
        <taxon>Fungi</taxon>
        <taxon>Dikarya</taxon>
        <taxon>Ascomycota</taxon>
        <taxon>Pezizomycotina</taxon>
        <taxon>Eurotiomycetes</taxon>
        <taxon>Chaetothyriomycetidae</taxon>
        <taxon>Chaetothyriales</taxon>
        <taxon>Herpotrichiellaceae</taxon>
        <taxon>Fonsecaea</taxon>
    </lineage>
</organism>
<dbReference type="RefSeq" id="XP_018692461.1">
    <property type="nucleotide sequence ID" value="XM_018837901.1"/>
</dbReference>
<dbReference type="Gene3D" id="3.40.50.1000">
    <property type="entry name" value="HAD superfamily/HAD-like"/>
    <property type="match status" value="1"/>
</dbReference>
<dbReference type="AlphaFoldDB" id="A0A178ZH12"/>
<dbReference type="InterPro" id="IPR010036">
    <property type="entry name" value="MDP_1_eu_arc"/>
</dbReference>
<dbReference type="Proteomes" id="UP000078343">
    <property type="component" value="Unassembled WGS sequence"/>
</dbReference>
<dbReference type="OrthoDB" id="2865258at2759"/>
<evidence type="ECO:0000256" key="1">
    <source>
        <dbReference type="SAM" id="MobiDB-lite"/>
    </source>
</evidence>
<keyword evidence="3" id="KW-1185">Reference proteome</keyword>
<dbReference type="NCBIfam" id="TIGR01685">
    <property type="entry name" value="MDP-1"/>
    <property type="match status" value="1"/>
</dbReference>
<evidence type="ECO:0000313" key="2">
    <source>
        <dbReference type="EMBL" id="OAP59094.1"/>
    </source>
</evidence>
<dbReference type="InterPro" id="IPR010033">
    <property type="entry name" value="HAD_SF_ppase_IIIC"/>
</dbReference>
<dbReference type="GO" id="GO:0003993">
    <property type="term" value="F:acid phosphatase activity"/>
    <property type="evidence" value="ECO:0007669"/>
    <property type="project" value="TreeGrafter"/>
</dbReference>
<dbReference type="SUPFAM" id="SSF56784">
    <property type="entry name" value="HAD-like"/>
    <property type="match status" value="1"/>
</dbReference>
<dbReference type="InterPro" id="IPR036412">
    <property type="entry name" value="HAD-like_sf"/>
</dbReference>
<comment type="caution">
    <text evidence="2">The sequence shown here is derived from an EMBL/GenBank/DDBJ whole genome shotgun (WGS) entry which is preliminary data.</text>
</comment>
<proteinExistence type="predicted"/>
<name>A0A178ZH12_9EURO</name>
<protein>
    <submittedName>
        <fullName evidence="2">Magnesium-dependent phosphatase-1</fullName>
    </submittedName>
</protein>
<feature type="region of interest" description="Disordered" evidence="1">
    <location>
        <begin position="159"/>
        <end position="180"/>
    </location>
</feature>
<gene>
    <name evidence="2" type="ORF">AYL99_06392</name>
</gene>
<dbReference type="PANTHER" id="PTHR17901:SF14">
    <property type="entry name" value="MAGNESIUM-DEPENDENT PHOSPHATASE 1"/>
    <property type="match status" value="1"/>
</dbReference>
<reference evidence="2 3" key="1">
    <citation type="submission" date="2016-04" db="EMBL/GenBank/DDBJ databases">
        <title>Draft genome of Fonsecaea erecta CBS 125763.</title>
        <authorList>
            <person name="Weiss V.A."/>
            <person name="Vicente V.A."/>
            <person name="Raittz R.T."/>
            <person name="Moreno L.F."/>
            <person name="De Souza E.M."/>
            <person name="Pedrosa F.O."/>
            <person name="Steffens M.B."/>
            <person name="Faoro H."/>
            <person name="Tadra-Sfeir M.Z."/>
            <person name="Najafzadeh M.J."/>
            <person name="Felipe M.S."/>
            <person name="Teixeira M."/>
            <person name="Sun J."/>
            <person name="Xi L."/>
            <person name="Gomes R."/>
            <person name="De Azevedo C.M."/>
            <person name="Salgado C.G."/>
            <person name="Da Silva M.B."/>
            <person name="Nascimento M.F."/>
            <person name="Queiroz-Telles F."/>
            <person name="Attili D.S."/>
            <person name="Gorbushina A."/>
        </authorList>
    </citation>
    <scope>NUCLEOTIDE SEQUENCE [LARGE SCALE GENOMIC DNA]</scope>
    <source>
        <strain evidence="2 3">CBS 125763</strain>
    </source>
</reference>
<dbReference type="NCBIfam" id="TIGR01681">
    <property type="entry name" value="HAD-SF-IIIC"/>
    <property type="match status" value="1"/>
</dbReference>
<evidence type="ECO:0000313" key="3">
    <source>
        <dbReference type="Proteomes" id="UP000078343"/>
    </source>
</evidence>
<dbReference type="InterPro" id="IPR023214">
    <property type="entry name" value="HAD_sf"/>
</dbReference>
<feature type="compositionally biased region" description="Gly residues" evidence="1">
    <location>
        <begin position="170"/>
        <end position="179"/>
    </location>
</feature>
<dbReference type="GeneID" id="30010560"/>
<dbReference type="STRING" id="1367422.A0A178ZH12"/>
<dbReference type="EMBL" id="LVYI01000005">
    <property type="protein sequence ID" value="OAP59094.1"/>
    <property type="molecule type" value="Genomic_DNA"/>
</dbReference>
<dbReference type="PANTHER" id="PTHR17901">
    <property type="entry name" value="MAGNESIUM-DEPENDENT PHOSPHATASE 1 MDP1"/>
    <property type="match status" value="1"/>
</dbReference>